<evidence type="ECO:0000313" key="2">
    <source>
        <dbReference type="WBParaSite" id="ES5_v2.g15093.t1"/>
    </source>
</evidence>
<proteinExistence type="predicted"/>
<reference evidence="2" key="1">
    <citation type="submission" date="2022-11" db="UniProtKB">
        <authorList>
            <consortium name="WormBaseParasite"/>
        </authorList>
    </citation>
    <scope>IDENTIFICATION</scope>
</reference>
<organism evidence="1 2">
    <name type="scientific">Panagrolaimus sp. ES5</name>
    <dbReference type="NCBI Taxonomy" id="591445"/>
    <lineage>
        <taxon>Eukaryota</taxon>
        <taxon>Metazoa</taxon>
        <taxon>Ecdysozoa</taxon>
        <taxon>Nematoda</taxon>
        <taxon>Chromadorea</taxon>
        <taxon>Rhabditida</taxon>
        <taxon>Tylenchina</taxon>
        <taxon>Panagrolaimomorpha</taxon>
        <taxon>Panagrolaimoidea</taxon>
        <taxon>Panagrolaimidae</taxon>
        <taxon>Panagrolaimus</taxon>
    </lineage>
</organism>
<dbReference type="Proteomes" id="UP000887579">
    <property type="component" value="Unplaced"/>
</dbReference>
<evidence type="ECO:0000313" key="1">
    <source>
        <dbReference type="Proteomes" id="UP000887579"/>
    </source>
</evidence>
<protein>
    <submittedName>
        <fullName evidence="2">Methyltransferase FkbM domain-containing protein</fullName>
    </submittedName>
</protein>
<accession>A0AC34FCJ7</accession>
<sequence length="193" mass="22110">MYFIVKRCSGKLFKALNIRELPNRNENKYFIIPNSFETESCNVITLGIGRDVGAEEKLLQIMPQCKFLGVDSGEVNRKLYQEKLNGKFIKGLVGAENGTYKASIMDKRAQYSEKVLPHYSFKYLTSQFLNESLIDLLLMDIEGDEFALMEDMIDFSAVIMAIMVIIMMIIMIITMIIMIITTTIIITDTDKFK</sequence>
<dbReference type="WBParaSite" id="ES5_v2.g15093.t1">
    <property type="protein sequence ID" value="ES5_v2.g15093.t1"/>
    <property type="gene ID" value="ES5_v2.g15093"/>
</dbReference>
<name>A0AC34FCJ7_9BILA</name>